<protein>
    <submittedName>
        <fullName evidence="10">Cellulose synthase 1</fullName>
    </submittedName>
</protein>
<keyword evidence="3" id="KW-0808">Transferase</keyword>
<dbReference type="GO" id="GO:0016758">
    <property type="term" value="F:hexosyltransferase activity"/>
    <property type="evidence" value="ECO:0007669"/>
    <property type="project" value="TreeGrafter"/>
</dbReference>
<keyword evidence="4 7" id="KW-0812">Transmembrane</keyword>
<dbReference type="PANTHER" id="PTHR43867">
    <property type="entry name" value="CELLULOSE SYNTHASE CATALYTIC SUBUNIT A [UDP-FORMING]"/>
    <property type="match status" value="1"/>
</dbReference>
<organism evidence="10 11">
    <name type="scientific">Pseudoprimorskyibacter insulae</name>
    <dbReference type="NCBI Taxonomy" id="1695997"/>
    <lineage>
        <taxon>Bacteria</taxon>
        <taxon>Pseudomonadati</taxon>
        <taxon>Pseudomonadota</taxon>
        <taxon>Alphaproteobacteria</taxon>
        <taxon>Rhodobacterales</taxon>
        <taxon>Paracoccaceae</taxon>
        <taxon>Pseudoprimorskyibacter</taxon>
    </lineage>
</organism>
<keyword evidence="5 7" id="KW-1133">Transmembrane helix</keyword>
<evidence type="ECO:0000256" key="4">
    <source>
        <dbReference type="ARBA" id="ARBA00022692"/>
    </source>
</evidence>
<dbReference type="EMBL" id="OMOJ01000015">
    <property type="protein sequence ID" value="SPF81837.1"/>
    <property type="molecule type" value="Genomic_DNA"/>
</dbReference>
<dbReference type="AlphaFoldDB" id="A0A2R8B0T7"/>
<sequence length="608" mass="68680">MADNIEQFEHRRPPPPLPYSMTRESLWQFLAVLVLVLGGWYIWWRWTHSLNHDAIWFSLALVIAETCSFIGLILYMFNLWRDQEPTIPTAPATIGDVDPNQPDPDRQIIVDVMFATYNEDPDLVRLGLIDAKKMTYPHPIDIRVHVLDDGRRPEMKAVCDQEGVNYISRTTNEGFKAGNLRNAREQTSGDFIVICDADTRPFPTLVEHTLGHFSDPKMAWVQTPQWFYDLPEGEPLHKALTRRFGEKFGLWGQKLEKVVGPIQVGDDPFVNDPKMFYDVILRRRNWANASFCCGAGSIHRREAVMEAALRSFAANVDKRVHEIEENYTISTKERTIDPALMDVFRADAATAEVLTPYRFHVSEDIYTSIVLHSDKERGWKSVLHPYVESKMLSPQDLLTWTIQRFKYAGGSLDIMVNDNPLFRPGLSLSQRLMYGMTFFSYLAPLWNVVFLLAPAFYLFTGIAPVSAYSSDFFLHIIPFLITLELAMMVGSWGISGYTSKASYLSFFPVGLKAIWTVARGKKISFPVTPKVRQTGNFLPLVRPQIAVVALTALGAVWGIGALLIGGTDHNVSGVVTNVLWGLNNCIAMAGIIAAAMWQPPADEEEIEK</sequence>
<feature type="domain" description="Glycosyltransferase 2-like" evidence="8">
    <location>
        <begin position="112"/>
        <end position="272"/>
    </location>
</feature>
<evidence type="ECO:0000313" key="10">
    <source>
        <dbReference type="EMBL" id="SPF81837.1"/>
    </source>
</evidence>
<evidence type="ECO:0000256" key="5">
    <source>
        <dbReference type="ARBA" id="ARBA00022989"/>
    </source>
</evidence>
<name>A0A2R8B0T7_9RHOB</name>
<evidence type="ECO:0000256" key="3">
    <source>
        <dbReference type="ARBA" id="ARBA00022679"/>
    </source>
</evidence>
<accession>A0A2R8B0T7</accession>
<reference evidence="11" key="1">
    <citation type="submission" date="2018-03" db="EMBL/GenBank/DDBJ databases">
        <authorList>
            <person name="Rodrigo-Torres L."/>
            <person name="Arahal R. D."/>
            <person name="Lucena T."/>
        </authorList>
    </citation>
    <scope>NUCLEOTIDE SEQUENCE [LARGE SCALE GENOMIC DNA]</scope>
    <source>
        <strain evidence="11">CECT 8871</strain>
    </source>
</reference>
<feature type="transmembrane region" description="Helical" evidence="7">
    <location>
        <begin position="26"/>
        <end position="43"/>
    </location>
</feature>
<proteinExistence type="predicted"/>
<keyword evidence="11" id="KW-1185">Reference proteome</keyword>
<dbReference type="GO" id="GO:0005886">
    <property type="term" value="C:plasma membrane"/>
    <property type="evidence" value="ECO:0007669"/>
    <property type="project" value="TreeGrafter"/>
</dbReference>
<evidence type="ECO:0000313" key="11">
    <source>
        <dbReference type="Proteomes" id="UP000244904"/>
    </source>
</evidence>
<keyword evidence="2" id="KW-0328">Glycosyltransferase</keyword>
<dbReference type="InterPro" id="IPR001173">
    <property type="entry name" value="Glyco_trans_2-like"/>
</dbReference>
<dbReference type="PANTHER" id="PTHR43867:SF2">
    <property type="entry name" value="CELLULOSE SYNTHASE CATALYTIC SUBUNIT A [UDP-FORMING]"/>
    <property type="match status" value="1"/>
</dbReference>
<evidence type="ECO:0000256" key="1">
    <source>
        <dbReference type="ARBA" id="ARBA00004141"/>
    </source>
</evidence>
<evidence type="ECO:0000259" key="8">
    <source>
        <dbReference type="Pfam" id="PF00535"/>
    </source>
</evidence>
<evidence type="ECO:0000256" key="6">
    <source>
        <dbReference type="ARBA" id="ARBA00023136"/>
    </source>
</evidence>
<dbReference type="OrthoDB" id="9806824at2"/>
<dbReference type="InterPro" id="IPR050321">
    <property type="entry name" value="Glycosyltr_2/OpgH_subfam"/>
</dbReference>
<feature type="transmembrane region" description="Helical" evidence="7">
    <location>
        <begin position="55"/>
        <end position="77"/>
    </location>
</feature>
<dbReference type="Proteomes" id="UP000244904">
    <property type="component" value="Unassembled WGS sequence"/>
</dbReference>
<feature type="transmembrane region" description="Helical" evidence="7">
    <location>
        <begin position="545"/>
        <end position="566"/>
    </location>
</feature>
<gene>
    <name evidence="10" type="primary">acsAB</name>
    <name evidence="10" type="ORF">PRI8871_03662</name>
</gene>
<dbReference type="Gene3D" id="3.90.550.10">
    <property type="entry name" value="Spore Coat Polysaccharide Biosynthesis Protein SpsA, Chain A"/>
    <property type="match status" value="1"/>
</dbReference>
<evidence type="ECO:0000256" key="2">
    <source>
        <dbReference type="ARBA" id="ARBA00022676"/>
    </source>
</evidence>
<dbReference type="SUPFAM" id="SSF53448">
    <property type="entry name" value="Nucleotide-diphospho-sugar transferases"/>
    <property type="match status" value="1"/>
</dbReference>
<comment type="subcellular location">
    <subcellularLocation>
        <location evidence="1">Membrane</location>
        <topology evidence="1">Multi-pass membrane protein</topology>
    </subcellularLocation>
</comment>
<evidence type="ECO:0000259" key="9">
    <source>
        <dbReference type="Pfam" id="PF13632"/>
    </source>
</evidence>
<feature type="transmembrane region" description="Helical" evidence="7">
    <location>
        <begin position="472"/>
        <end position="494"/>
    </location>
</feature>
<dbReference type="Pfam" id="PF00535">
    <property type="entry name" value="Glycos_transf_2"/>
    <property type="match status" value="1"/>
</dbReference>
<evidence type="ECO:0000256" key="7">
    <source>
        <dbReference type="SAM" id="Phobius"/>
    </source>
</evidence>
<dbReference type="Pfam" id="PF13632">
    <property type="entry name" value="Glyco_trans_2_3"/>
    <property type="match status" value="1"/>
</dbReference>
<dbReference type="InterPro" id="IPR029044">
    <property type="entry name" value="Nucleotide-diphossugar_trans"/>
</dbReference>
<dbReference type="RefSeq" id="WP_108887614.1">
    <property type="nucleotide sequence ID" value="NZ_OMOJ01000015.1"/>
</dbReference>
<keyword evidence="6 7" id="KW-0472">Membrane</keyword>
<feature type="transmembrane region" description="Helical" evidence="7">
    <location>
        <begin position="578"/>
        <end position="597"/>
    </location>
</feature>
<feature type="transmembrane region" description="Helical" evidence="7">
    <location>
        <begin position="438"/>
        <end position="460"/>
    </location>
</feature>
<feature type="domain" description="Glycosyltransferase 2-like" evidence="9">
    <location>
        <begin position="343"/>
        <end position="473"/>
    </location>
</feature>
<dbReference type="CDD" id="cd06421">
    <property type="entry name" value="CESA_CelA_like"/>
    <property type="match status" value="1"/>
</dbReference>